<sequence>MLYSSLCLAYVGLAGFVHEAAAKDWEGQPYHWLFTQELPIPEVKKATRQVTNPVTEKPINYYEIDIKAFEKSIYPGQKSTHMVGYDGMSPGPTFIVERGEESVVRFTNKAENDSAIHLHGSYSRSPWDGWAEDVISEGEYKDYYWPNSQSARVSWYHDHAMNHTAHNVYFGQAGIYIVHDKEEDKLNLPSGYGKFDIPLLLEAKQYGEDGALLSPGTKHDSLYGDVIHVNGQPWPYMHVEPRKYRFRLLNAAVSRSFILYLRDAAGANVTFQAIAGDAGLFPAPVSTPFLGLSMAERYDIVVDFSPYINQNLTLRNREGVGSDDDYKETVNVIRFIVGEKCEEEDKSVVPASLVPAQVLPKSSGELAHQFKFARTNNTWTINGIGFSDANHRVLAKVPRGTVEIWELENKSGGWTHPVHVHLVDFKVISRTGGRNRGVLPYEAAGLKDVVWLDANETVRVEAWYAPWDGLYMFHCHNLVHEDNEMMAAFNVTRLPDMGYEETSFLDPMEERWRAVPAAEGDYSVQAVTDKIEMMANLKPYSNVKVVEEKLKEYWVKHGKPSARRGLGWFGGN</sequence>
<dbReference type="SUPFAM" id="SSF49503">
    <property type="entry name" value="Cupredoxins"/>
    <property type="match status" value="3"/>
</dbReference>
<feature type="domain" description="Plastocyanin-like" evidence="5">
    <location>
        <begin position="74"/>
        <end position="182"/>
    </location>
</feature>
<evidence type="ECO:0000256" key="3">
    <source>
        <dbReference type="SAM" id="SignalP"/>
    </source>
</evidence>
<dbReference type="EMBL" id="JAGSXJ010000017">
    <property type="protein sequence ID" value="KAH6683508.1"/>
    <property type="molecule type" value="Genomic_DNA"/>
</dbReference>
<evidence type="ECO:0000259" key="4">
    <source>
        <dbReference type="Pfam" id="PF07731"/>
    </source>
</evidence>
<dbReference type="OrthoDB" id="262547at2759"/>
<dbReference type="InterPro" id="IPR045087">
    <property type="entry name" value="Cu-oxidase_fam"/>
</dbReference>
<gene>
    <name evidence="6" type="ORF">F5X68DRAFT_22286</name>
</gene>
<name>A0A9P9A8Z9_9PEZI</name>
<keyword evidence="3" id="KW-0732">Signal</keyword>
<feature type="chain" id="PRO_5040401648" evidence="3">
    <location>
        <begin position="23"/>
        <end position="572"/>
    </location>
</feature>
<organism evidence="6 7">
    <name type="scientific">Plectosphaerella plurivora</name>
    <dbReference type="NCBI Taxonomy" id="936078"/>
    <lineage>
        <taxon>Eukaryota</taxon>
        <taxon>Fungi</taxon>
        <taxon>Dikarya</taxon>
        <taxon>Ascomycota</taxon>
        <taxon>Pezizomycotina</taxon>
        <taxon>Sordariomycetes</taxon>
        <taxon>Hypocreomycetidae</taxon>
        <taxon>Glomerellales</taxon>
        <taxon>Plectosphaerellaceae</taxon>
        <taxon>Plectosphaerella</taxon>
    </lineage>
</organism>
<dbReference type="GO" id="GO:0016491">
    <property type="term" value="F:oxidoreductase activity"/>
    <property type="evidence" value="ECO:0007669"/>
    <property type="project" value="InterPro"/>
</dbReference>
<reference evidence="6" key="1">
    <citation type="journal article" date="2021" name="Nat. Commun.">
        <title>Genetic determinants of endophytism in the Arabidopsis root mycobiome.</title>
        <authorList>
            <person name="Mesny F."/>
            <person name="Miyauchi S."/>
            <person name="Thiergart T."/>
            <person name="Pickel B."/>
            <person name="Atanasova L."/>
            <person name="Karlsson M."/>
            <person name="Huettel B."/>
            <person name="Barry K.W."/>
            <person name="Haridas S."/>
            <person name="Chen C."/>
            <person name="Bauer D."/>
            <person name="Andreopoulos W."/>
            <person name="Pangilinan J."/>
            <person name="LaButti K."/>
            <person name="Riley R."/>
            <person name="Lipzen A."/>
            <person name="Clum A."/>
            <person name="Drula E."/>
            <person name="Henrissat B."/>
            <person name="Kohler A."/>
            <person name="Grigoriev I.V."/>
            <person name="Martin F.M."/>
            <person name="Hacquard S."/>
        </authorList>
    </citation>
    <scope>NUCLEOTIDE SEQUENCE</scope>
    <source>
        <strain evidence="6">MPI-SDFR-AT-0117</strain>
    </source>
</reference>
<keyword evidence="2" id="KW-0186">Copper</keyword>
<comment type="caution">
    <text evidence="6">The sequence shown here is derived from an EMBL/GenBank/DDBJ whole genome shotgun (WGS) entry which is preliminary data.</text>
</comment>
<evidence type="ECO:0000259" key="5">
    <source>
        <dbReference type="Pfam" id="PF07732"/>
    </source>
</evidence>
<dbReference type="PANTHER" id="PTHR48267:SF1">
    <property type="entry name" value="BILIRUBIN OXIDASE"/>
    <property type="match status" value="1"/>
</dbReference>
<dbReference type="AlphaFoldDB" id="A0A9P9A8Z9"/>
<proteinExistence type="inferred from homology"/>
<evidence type="ECO:0000256" key="2">
    <source>
        <dbReference type="ARBA" id="ARBA00023008"/>
    </source>
</evidence>
<comment type="similarity">
    <text evidence="1">Belongs to the multicopper oxidase family.</text>
</comment>
<dbReference type="InterPro" id="IPR008972">
    <property type="entry name" value="Cupredoxin"/>
</dbReference>
<dbReference type="InterPro" id="IPR011707">
    <property type="entry name" value="Cu-oxidase-like_N"/>
</dbReference>
<dbReference type="CDD" id="cd13889">
    <property type="entry name" value="CuRO_3_BOD"/>
    <property type="match status" value="1"/>
</dbReference>
<dbReference type="Pfam" id="PF07731">
    <property type="entry name" value="Cu-oxidase_2"/>
    <property type="match status" value="1"/>
</dbReference>
<dbReference type="GO" id="GO:0005507">
    <property type="term" value="F:copper ion binding"/>
    <property type="evidence" value="ECO:0007669"/>
    <property type="project" value="InterPro"/>
</dbReference>
<accession>A0A9P9A8Z9</accession>
<dbReference type="PANTHER" id="PTHR48267">
    <property type="entry name" value="CUPREDOXIN SUPERFAMILY PROTEIN"/>
    <property type="match status" value="1"/>
</dbReference>
<dbReference type="Gene3D" id="2.60.40.420">
    <property type="entry name" value="Cupredoxins - blue copper proteins"/>
    <property type="match status" value="3"/>
</dbReference>
<feature type="signal peptide" evidence="3">
    <location>
        <begin position="1"/>
        <end position="22"/>
    </location>
</feature>
<evidence type="ECO:0000313" key="7">
    <source>
        <dbReference type="Proteomes" id="UP000770015"/>
    </source>
</evidence>
<evidence type="ECO:0000256" key="1">
    <source>
        <dbReference type="ARBA" id="ARBA00010609"/>
    </source>
</evidence>
<keyword evidence="7" id="KW-1185">Reference proteome</keyword>
<protein>
    <submittedName>
        <fullName evidence="6">Multicopper oxidase</fullName>
    </submittedName>
</protein>
<dbReference type="Pfam" id="PF07732">
    <property type="entry name" value="Cu-oxidase_3"/>
    <property type="match status" value="1"/>
</dbReference>
<dbReference type="Proteomes" id="UP000770015">
    <property type="component" value="Unassembled WGS sequence"/>
</dbReference>
<feature type="domain" description="Plastocyanin-like" evidence="4">
    <location>
        <begin position="369"/>
        <end position="492"/>
    </location>
</feature>
<evidence type="ECO:0000313" key="6">
    <source>
        <dbReference type="EMBL" id="KAH6683508.1"/>
    </source>
</evidence>
<dbReference type="InterPro" id="IPR011706">
    <property type="entry name" value="Cu-oxidase_C"/>
</dbReference>